<evidence type="ECO:0000256" key="2">
    <source>
        <dbReference type="ARBA" id="ARBA00022603"/>
    </source>
</evidence>
<dbReference type="GO" id="GO:0009234">
    <property type="term" value="P:menaquinone biosynthetic process"/>
    <property type="evidence" value="ECO:0007669"/>
    <property type="project" value="UniProtKB-UniRule"/>
</dbReference>
<keyword evidence="1 5" id="KW-0474">Menaquinone biosynthesis</keyword>
<reference evidence="6" key="1">
    <citation type="submission" date="2020-10" db="EMBL/GenBank/DDBJ databases">
        <authorList>
            <person name="Gilroy R."/>
        </authorList>
    </citation>
    <scope>NUCLEOTIDE SEQUENCE</scope>
    <source>
        <strain evidence="6">10669</strain>
    </source>
</reference>
<comment type="function">
    <text evidence="5">Methyltransferase required for the conversion of demethylmenaquinol (DMKH2) to menaquinol (MKH2).</text>
</comment>
<keyword evidence="2 5" id="KW-0489">Methyltransferase</keyword>
<protein>
    <recommendedName>
        <fullName evidence="5">Demethylmenaquinone methyltransferase</fullName>
        <ecNumber evidence="5">2.1.1.163</ecNumber>
    </recommendedName>
</protein>
<dbReference type="Proteomes" id="UP000886812">
    <property type="component" value="Unassembled WGS sequence"/>
</dbReference>
<feature type="binding site" evidence="5">
    <location>
        <begin position="104"/>
        <end position="105"/>
    </location>
    <ligand>
        <name>S-adenosyl-L-methionine</name>
        <dbReference type="ChEBI" id="CHEBI:59789"/>
    </ligand>
</feature>
<proteinExistence type="inferred from homology"/>
<organism evidence="6 7">
    <name type="scientific">Candidatus Spyradosoma merdigallinarum</name>
    <dbReference type="NCBI Taxonomy" id="2840950"/>
    <lineage>
        <taxon>Bacteria</taxon>
        <taxon>Pseudomonadati</taxon>
        <taxon>Verrucomicrobiota</taxon>
        <taxon>Opitutia</taxon>
        <taxon>Opitutia incertae sedis</taxon>
        <taxon>Candidatus Spyradosoma</taxon>
    </lineage>
</organism>
<dbReference type="Gene3D" id="3.40.50.150">
    <property type="entry name" value="Vaccinia Virus protein VP39"/>
    <property type="match status" value="1"/>
</dbReference>
<dbReference type="NCBIfam" id="TIGR01934">
    <property type="entry name" value="MenG_MenH_UbiE"/>
    <property type="match status" value="1"/>
</dbReference>
<dbReference type="EC" id="2.1.1.163" evidence="5"/>
<evidence type="ECO:0000313" key="6">
    <source>
        <dbReference type="EMBL" id="HIV04033.1"/>
    </source>
</evidence>
<evidence type="ECO:0000256" key="1">
    <source>
        <dbReference type="ARBA" id="ARBA00022428"/>
    </source>
</evidence>
<comment type="pathway">
    <text evidence="5">Quinol/quinone metabolism; menaquinone biosynthesis; menaquinol from 1,4-dihydroxy-2-naphthoate: step 2/2.</text>
</comment>
<dbReference type="InterPro" id="IPR023576">
    <property type="entry name" value="UbiE/COQ5_MeTrFase_CS"/>
</dbReference>
<dbReference type="HAMAP" id="MF_01813">
    <property type="entry name" value="MenG_UbiE_methyltr"/>
    <property type="match status" value="1"/>
</dbReference>
<dbReference type="InterPro" id="IPR004033">
    <property type="entry name" value="UbiE/COQ5_MeTrFase"/>
</dbReference>
<name>A0A9D1NJ28_9BACT</name>
<evidence type="ECO:0000256" key="3">
    <source>
        <dbReference type="ARBA" id="ARBA00022679"/>
    </source>
</evidence>
<dbReference type="SUPFAM" id="SSF53335">
    <property type="entry name" value="S-adenosyl-L-methionine-dependent methyltransferases"/>
    <property type="match status" value="1"/>
</dbReference>
<comment type="similarity">
    <text evidence="5">Belongs to the class I-like SAM-binding methyltransferase superfamily. MenG/UbiE family.</text>
</comment>
<dbReference type="PROSITE" id="PS51608">
    <property type="entry name" value="SAM_MT_UBIE"/>
    <property type="match status" value="1"/>
</dbReference>
<feature type="binding site" evidence="5">
    <location>
        <position position="76"/>
    </location>
    <ligand>
        <name>S-adenosyl-L-methionine</name>
        <dbReference type="ChEBI" id="CHEBI:59789"/>
    </ligand>
</feature>
<dbReference type="PANTHER" id="PTHR43591:SF24">
    <property type="entry name" value="2-METHOXY-6-POLYPRENYL-1,4-BENZOQUINOL METHYLASE, MITOCHONDRIAL"/>
    <property type="match status" value="1"/>
</dbReference>
<dbReference type="GO" id="GO:0032259">
    <property type="term" value="P:methylation"/>
    <property type="evidence" value="ECO:0007669"/>
    <property type="project" value="UniProtKB-KW"/>
</dbReference>
<dbReference type="InterPro" id="IPR029063">
    <property type="entry name" value="SAM-dependent_MTases_sf"/>
</dbReference>
<keyword evidence="4 5" id="KW-0949">S-adenosyl-L-methionine</keyword>
<evidence type="ECO:0000256" key="4">
    <source>
        <dbReference type="ARBA" id="ARBA00022691"/>
    </source>
</evidence>
<dbReference type="GO" id="GO:0043770">
    <property type="term" value="F:demethylmenaquinone methyltransferase activity"/>
    <property type="evidence" value="ECO:0007669"/>
    <property type="project" value="UniProtKB-UniRule"/>
</dbReference>
<dbReference type="AlphaFoldDB" id="A0A9D1NJ28"/>
<gene>
    <name evidence="6" type="primary">ubiE</name>
    <name evidence="5" type="synonym">menG</name>
    <name evidence="6" type="ORF">IAC75_02645</name>
</gene>
<feature type="binding site" evidence="5">
    <location>
        <position position="56"/>
    </location>
    <ligand>
        <name>S-adenosyl-L-methionine</name>
        <dbReference type="ChEBI" id="CHEBI:59789"/>
    </ligand>
</feature>
<evidence type="ECO:0000313" key="7">
    <source>
        <dbReference type="Proteomes" id="UP000886812"/>
    </source>
</evidence>
<evidence type="ECO:0000256" key="5">
    <source>
        <dbReference type="HAMAP-Rule" id="MF_01813"/>
    </source>
</evidence>
<dbReference type="NCBIfam" id="NF001244">
    <property type="entry name" value="PRK00216.1-5"/>
    <property type="match status" value="1"/>
</dbReference>
<comment type="catalytic activity">
    <reaction evidence="5">
        <text>a 2-demethylmenaquinol + S-adenosyl-L-methionine = a menaquinol + S-adenosyl-L-homocysteine + H(+)</text>
        <dbReference type="Rhea" id="RHEA:42640"/>
        <dbReference type="Rhea" id="RHEA-COMP:9539"/>
        <dbReference type="Rhea" id="RHEA-COMP:9563"/>
        <dbReference type="ChEBI" id="CHEBI:15378"/>
        <dbReference type="ChEBI" id="CHEBI:18151"/>
        <dbReference type="ChEBI" id="CHEBI:55437"/>
        <dbReference type="ChEBI" id="CHEBI:57856"/>
        <dbReference type="ChEBI" id="CHEBI:59789"/>
        <dbReference type="EC" id="2.1.1.163"/>
    </reaction>
</comment>
<keyword evidence="3 5" id="KW-0808">Transferase</keyword>
<sequence>MPEGSRVKKMFAGIAKRYDFANLLLSGGFCRGWTRRLVARVCRENPSEIADLATGSGDVAFELQRRLPAARVRGFDFCAEMLDVARSRAAKIPGAERVVFAAGDCMALPLPDASVDAVTIAYGVRNFEDRSRGLREMFRVLRPGGCAFVLEFTQPAAWFRPFYFFYLKHLLPLFARVATGDRRAYEYLAGSIAAFPPKEKFSEELRAAGFSEVRAEGFTASIVAVHVARK</sequence>
<comment type="caution">
    <text evidence="5">Lacks conserved residue(s) required for the propagation of feature annotation.</text>
</comment>
<reference evidence="6" key="2">
    <citation type="journal article" date="2021" name="PeerJ">
        <title>Extensive microbial diversity within the chicken gut microbiome revealed by metagenomics and culture.</title>
        <authorList>
            <person name="Gilroy R."/>
            <person name="Ravi A."/>
            <person name="Getino M."/>
            <person name="Pursley I."/>
            <person name="Horton D.L."/>
            <person name="Alikhan N.F."/>
            <person name="Baker D."/>
            <person name="Gharbi K."/>
            <person name="Hall N."/>
            <person name="Watson M."/>
            <person name="Adriaenssens E.M."/>
            <person name="Foster-Nyarko E."/>
            <person name="Jarju S."/>
            <person name="Secka A."/>
            <person name="Antonio M."/>
            <person name="Oren A."/>
            <person name="Chaudhuri R.R."/>
            <person name="La Ragione R."/>
            <person name="Hildebrand F."/>
            <person name="Pallen M.J."/>
        </authorList>
    </citation>
    <scope>NUCLEOTIDE SEQUENCE</scope>
    <source>
        <strain evidence="6">10669</strain>
    </source>
</reference>
<accession>A0A9D1NJ28</accession>
<dbReference type="PANTHER" id="PTHR43591">
    <property type="entry name" value="METHYLTRANSFERASE"/>
    <property type="match status" value="1"/>
</dbReference>
<comment type="caution">
    <text evidence="6">The sequence shown here is derived from an EMBL/GenBank/DDBJ whole genome shotgun (WGS) entry which is preliminary data.</text>
</comment>
<dbReference type="CDD" id="cd02440">
    <property type="entry name" value="AdoMet_MTases"/>
    <property type="match status" value="1"/>
</dbReference>
<dbReference type="PROSITE" id="PS01184">
    <property type="entry name" value="UBIE_2"/>
    <property type="match status" value="1"/>
</dbReference>
<dbReference type="EMBL" id="DVOG01000070">
    <property type="protein sequence ID" value="HIV04033.1"/>
    <property type="molecule type" value="Genomic_DNA"/>
</dbReference>
<dbReference type="Pfam" id="PF01209">
    <property type="entry name" value="Ubie_methyltran"/>
    <property type="match status" value="1"/>
</dbReference>